<evidence type="ECO:0000313" key="1">
    <source>
        <dbReference type="EMBL" id="OMO83016.1"/>
    </source>
</evidence>
<proteinExistence type="predicted"/>
<evidence type="ECO:0000313" key="2">
    <source>
        <dbReference type="Proteomes" id="UP000187203"/>
    </source>
</evidence>
<dbReference type="Proteomes" id="UP000187203">
    <property type="component" value="Unassembled WGS sequence"/>
</dbReference>
<organism evidence="1 2">
    <name type="scientific">Corchorus olitorius</name>
    <dbReference type="NCBI Taxonomy" id="93759"/>
    <lineage>
        <taxon>Eukaryota</taxon>
        <taxon>Viridiplantae</taxon>
        <taxon>Streptophyta</taxon>
        <taxon>Embryophyta</taxon>
        <taxon>Tracheophyta</taxon>
        <taxon>Spermatophyta</taxon>
        <taxon>Magnoliopsida</taxon>
        <taxon>eudicotyledons</taxon>
        <taxon>Gunneridae</taxon>
        <taxon>Pentapetalae</taxon>
        <taxon>rosids</taxon>
        <taxon>malvids</taxon>
        <taxon>Malvales</taxon>
        <taxon>Malvaceae</taxon>
        <taxon>Grewioideae</taxon>
        <taxon>Apeibeae</taxon>
        <taxon>Corchorus</taxon>
    </lineage>
</organism>
<keyword evidence="2" id="KW-1185">Reference proteome</keyword>
<protein>
    <submittedName>
        <fullName evidence="1">Uncharacterized protein</fullName>
    </submittedName>
</protein>
<sequence length="50" mass="5356">MCVSCRLVPCFVKANALSFLYKSIKVAAESSSSAFHSLDNPAFGLVFLVS</sequence>
<gene>
    <name evidence="1" type="ORF">COLO4_22740</name>
</gene>
<name>A0A1R3IKE3_9ROSI</name>
<reference evidence="2" key="1">
    <citation type="submission" date="2013-09" db="EMBL/GenBank/DDBJ databases">
        <title>Corchorus olitorius genome sequencing.</title>
        <authorList>
            <person name="Alam M."/>
            <person name="Haque M.S."/>
            <person name="Islam M.S."/>
            <person name="Emdad E.M."/>
            <person name="Islam M.M."/>
            <person name="Ahmed B."/>
            <person name="Halim A."/>
            <person name="Hossen Q.M.M."/>
            <person name="Hossain M.Z."/>
            <person name="Ahmed R."/>
            <person name="Khan M.M."/>
            <person name="Islam R."/>
            <person name="Rashid M.M."/>
            <person name="Khan S.A."/>
            <person name="Rahman M.S."/>
            <person name="Alam M."/>
            <person name="Yahiya A.S."/>
            <person name="Khan M.S."/>
            <person name="Azam M.S."/>
            <person name="Haque T."/>
            <person name="Lashkar M.Z.H."/>
            <person name="Akhand A.I."/>
            <person name="Morshed G."/>
            <person name="Roy S."/>
            <person name="Uddin K.S."/>
            <person name="Rabeya T."/>
            <person name="Hossain A.S."/>
            <person name="Chowdhury A."/>
            <person name="Snigdha A.R."/>
            <person name="Mortoza M.S."/>
            <person name="Matin S.A."/>
            <person name="Hoque S.M.E."/>
            <person name="Islam M.K."/>
            <person name="Roy D.K."/>
            <person name="Haider R."/>
            <person name="Moosa M.M."/>
            <person name="Elias S.M."/>
            <person name="Hasan A.M."/>
            <person name="Jahan S."/>
            <person name="Shafiuddin M."/>
            <person name="Mahmood N."/>
            <person name="Shommy N.S."/>
        </authorList>
    </citation>
    <scope>NUCLEOTIDE SEQUENCE [LARGE SCALE GENOMIC DNA]</scope>
    <source>
        <strain evidence="2">cv. O-4</strain>
    </source>
</reference>
<dbReference type="EMBL" id="AWUE01018045">
    <property type="protein sequence ID" value="OMO83016.1"/>
    <property type="molecule type" value="Genomic_DNA"/>
</dbReference>
<accession>A0A1R3IKE3</accession>
<comment type="caution">
    <text evidence="1">The sequence shown here is derived from an EMBL/GenBank/DDBJ whole genome shotgun (WGS) entry which is preliminary data.</text>
</comment>
<dbReference type="AlphaFoldDB" id="A0A1R3IKE3"/>